<dbReference type="RefSeq" id="XP_005185070.2">
    <property type="nucleotide sequence ID" value="XM_005185013.3"/>
</dbReference>
<name>A0A1I8M431_MUSDO</name>
<dbReference type="GO" id="GO:0005576">
    <property type="term" value="C:extracellular region"/>
    <property type="evidence" value="ECO:0007669"/>
    <property type="project" value="UniProtKB-SubCell"/>
</dbReference>
<feature type="chain" id="PRO_5044559825" evidence="7">
    <location>
        <begin position="19"/>
        <end position="119"/>
    </location>
</feature>
<dbReference type="VEuPathDB" id="VectorBase:MDOA001026"/>
<reference evidence="9" key="1">
    <citation type="submission" date="2020-05" db="UniProtKB">
        <authorList>
            <consortium name="EnsemblMetazoa"/>
        </authorList>
    </citation>
    <scope>IDENTIFICATION</scope>
    <source>
        <strain evidence="9">Aabys</strain>
    </source>
</reference>
<keyword evidence="5" id="KW-1015">Disulfide bond</keyword>
<dbReference type="OrthoDB" id="10019596at2759"/>
<evidence type="ECO:0000256" key="6">
    <source>
        <dbReference type="RuleBase" id="RU000406"/>
    </source>
</evidence>
<proteinExistence type="inferred from homology"/>
<dbReference type="SUPFAM" id="SSF56994">
    <property type="entry name" value="Insulin-like"/>
    <property type="match status" value="1"/>
</dbReference>
<accession>A0A1I8M431</accession>
<evidence type="ECO:0000259" key="8">
    <source>
        <dbReference type="SMART" id="SM00078"/>
    </source>
</evidence>
<dbReference type="Pfam" id="PF00049">
    <property type="entry name" value="Insulin"/>
    <property type="match status" value="1"/>
</dbReference>
<dbReference type="PROSITE" id="PS00262">
    <property type="entry name" value="INSULIN"/>
    <property type="match status" value="1"/>
</dbReference>
<dbReference type="InterPro" id="IPR036438">
    <property type="entry name" value="Insulin-like_sf"/>
</dbReference>
<comment type="subunit">
    <text evidence="2">Heterodimer of a B chain and an A chain linked by two disulfide bonds.</text>
</comment>
<dbReference type="KEGG" id="mde:101894101"/>
<dbReference type="Proteomes" id="UP001652621">
    <property type="component" value="Unplaced"/>
</dbReference>
<dbReference type="InterPro" id="IPR022352">
    <property type="entry name" value="Ins/IGF/rlx"/>
</dbReference>
<dbReference type="Gene3D" id="1.10.100.10">
    <property type="entry name" value="Insulin-like"/>
    <property type="match status" value="1"/>
</dbReference>
<comment type="subcellular location">
    <subcellularLocation>
        <location evidence="6">Secreted</location>
    </subcellularLocation>
</comment>
<evidence type="ECO:0000256" key="7">
    <source>
        <dbReference type="SAM" id="SignalP"/>
    </source>
</evidence>
<dbReference type="CDD" id="cd04366">
    <property type="entry name" value="IlGF_insulin_bombyxin_like"/>
    <property type="match status" value="1"/>
</dbReference>
<dbReference type="STRING" id="7370.A0A1I8M431"/>
<protein>
    <submittedName>
        <fullName evidence="11">Probable insulin-like peptide 3</fullName>
    </submittedName>
</protein>
<dbReference type="EnsemblMetazoa" id="MDOA001026-RA">
    <property type="protein sequence ID" value="MDOA001026-PA"/>
    <property type="gene ID" value="MDOA001026"/>
</dbReference>
<dbReference type="PRINTS" id="PR00276">
    <property type="entry name" value="INSULINFAMLY"/>
</dbReference>
<evidence type="ECO:0000256" key="2">
    <source>
        <dbReference type="ARBA" id="ARBA00011207"/>
    </source>
</evidence>
<evidence type="ECO:0000313" key="10">
    <source>
        <dbReference type="Proteomes" id="UP001652621"/>
    </source>
</evidence>
<organism evidence="9">
    <name type="scientific">Musca domestica</name>
    <name type="common">House fly</name>
    <dbReference type="NCBI Taxonomy" id="7370"/>
    <lineage>
        <taxon>Eukaryota</taxon>
        <taxon>Metazoa</taxon>
        <taxon>Ecdysozoa</taxon>
        <taxon>Arthropoda</taxon>
        <taxon>Hexapoda</taxon>
        <taxon>Insecta</taxon>
        <taxon>Pterygota</taxon>
        <taxon>Neoptera</taxon>
        <taxon>Endopterygota</taxon>
        <taxon>Diptera</taxon>
        <taxon>Brachycera</taxon>
        <taxon>Muscomorpha</taxon>
        <taxon>Muscoidea</taxon>
        <taxon>Muscidae</taxon>
        <taxon>Musca</taxon>
    </lineage>
</organism>
<evidence type="ECO:0000256" key="4">
    <source>
        <dbReference type="ARBA" id="ARBA00022729"/>
    </source>
</evidence>
<dbReference type="GeneID" id="101894101"/>
<keyword evidence="6" id="KW-0964">Secreted</keyword>
<keyword evidence="3" id="KW-0165">Cleavage on pair of basic residues</keyword>
<evidence type="ECO:0000256" key="3">
    <source>
        <dbReference type="ARBA" id="ARBA00022685"/>
    </source>
</evidence>
<dbReference type="PANTHER" id="PTHR13647">
    <property type="entry name" value="INSULIN-LIKE PEPTIDE 2-RELATED"/>
    <property type="match status" value="1"/>
</dbReference>
<evidence type="ECO:0000256" key="5">
    <source>
        <dbReference type="ARBA" id="ARBA00023157"/>
    </source>
</evidence>
<evidence type="ECO:0000256" key="1">
    <source>
        <dbReference type="ARBA" id="ARBA00009034"/>
    </source>
</evidence>
<keyword evidence="4 7" id="KW-0732">Signal</keyword>
<sequence>MKLLFAIVFFAALYEIQSATTRFCGPNLYQVLSAVCENGFNGMQITKKSGKKDLTNDLDLFNEIADESPFKSDSLLNEMFYGDRHNALAKTRRLRHLNGVYDECCRKGCTMDELLSYCL</sequence>
<evidence type="ECO:0000313" key="9">
    <source>
        <dbReference type="EnsemblMetazoa" id="MDOA001026-PA"/>
    </source>
</evidence>
<dbReference type="PANTHER" id="PTHR13647:SF4">
    <property type="entry name" value="INSULIN-LIKE PEPTIDE 1-RELATED"/>
    <property type="match status" value="1"/>
</dbReference>
<dbReference type="InterPro" id="IPR016179">
    <property type="entry name" value="Insulin-like"/>
</dbReference>
<gene>
    <name evidence="9" type="primary">101894101</name>
    <name evidence="11" type="synonym">LOC101894101</name>
</gene>
<dbReference type="SMART" id="SM00078">
    <property type="entry name" value="IlGF"/>
    <property type="match status" value="1"/>
</dbReference>
<feature type="domain" description="Insulin-like" evidence="8">
    <location>
        <begin position="21"/>
        <end position="118"/>
    </location>
</feature>
<dbReference type="InterPro" id="IPR022353">
    <property type="entry name" value="Insulin_CS"/>
</dbReference>
<evidence type="ECO:0000313" key="11">
    <source>
        <dbReference type="RefSeq" id="XP_005185070.2"/>
    </source>
</evidence>
<keyword evidence="10" id="KW-1185">Reference proteome</keyword>
<dbReference type="AlphaFoldDB" id="A0A1I8M431"/>
<dbReference type="VEuPathDB" id="VectorBase:MDOMA2_020014"/>
<comment type="similarity">
    <text evidence="1 6">Belongs to the insulin family.</text>
</comment>
<dbReference type="GO" id="GO:0005179">
    <property type="term" value="F:hormone activity"/>
    <property type="evidence" value="ECO:0007669"/>
    <property type="project" value="InterPro"/>
</dbReference>
<reference evidence="11" key="2">
    <citation type="submission" date="2025-04" db="UniProtKB">
        <authorList>
            <consortium name="RefSeq"/>
        </authorList>
    </citation>
    <scope>IDENTIFICATION</scope>
    <source>
        <strain evidence="11">Aabys</strain>
    </source>
</reference>
<feature type="signal peptide" evidence="7">
    <location>
        <begin position="1"/>
        <end position="18"/>
    </location>
</feature>